<dbReference type="InterPro" id="IPR011856">
    <property type="entry name" value="tRNA_endonuc-like_dom_sf"/>
</dbReference>
<dbReference type="EMBL" id="CP002172">
    <property type="protein sequence ID" value="AEA38771.1"/>
    <property type="molecule type" value="Genomic_DNA"/>
</dbReference>
<dbReference type="Proteomes" id="UP000243423">
    <property type="component" value="Nucleomorph 1"/>
</dbReference>
<keyword evidence="1" id="KW-0255">Endonuclease</keyword>
<sequence>MIIRKWNFKYNRESKKKIKFHGKFLNNFGWVSCRFSIFFISNNTFGNYGKGNLSRSQASYSNLNSCFNSIGKAGRERKSIKNIFTKGWMFENFQLDLTEMFFLLKKKQFKSFCIFNVKYTSKIFVAKKYIFHWNFFMLDKYQTFGWFLKSGMKYGGQFTVYKNKHQFHCHFHSRLISFVENLWLLENNCTKCIEQNYSFFFSKQTNTRLSQQVSKYFNYSYSLPYKKTVTKPISHKMQLNRWFFS</sequence>
<name>F2HHH5_9CRYP</name>
<dbReference type="InterPro" id="IPR036167">
    <property type="entry name" value="tRNA_intron_Endo_cat-like_sf"/>
</dbReference>
<dbReference type="GeneID" id="10446993"/>
<dbReference type="SUPFAM" id="SSF53032">
    <property type="entry name" value="tRNA-intron endonuclease catalytic domain-like"/>
    <property type="match status" value="1"/>
</dbReference>
<geneLocation type="nucleomorph" evidence="1"/>
<dbReference type="GO" id="GO:0006388">
    <property type="term" value="P:tRNA splicing, via endonucleolytic cleavage and ligation"/>
    <property type="evidence" value="ECO:0007669"/>
    <property type="project" value="InterPro"/>
</dbReference>
<organism evidence="1 2">
    <name type="scientific">Cryptomonas paramaecium</name>
    <dbReference type="NCBI Taxonomy" id="2898"/>
    <lineage>
        <taxon>Eukaryota</taxon>
        <taxon>Cryptophyceae</taxon>
        <taxon>Cryptomonadales</taxon>
        <taxon>Cryptomonadaceae</taxon>
        <taxon>Cryptomonas</taxon>
    </lineage>
</organism>
<protein>
    <submittedName>
        <fullName evidence="1">tRNA-splicing endonuclease subunit Sen2</fullName>
    </submittedName>
</protein>
<dbReference type="Gene3D" id="3.40.1350.10">
    <property type="match status" value="1"/>
</dbReference>
<dbReference type="RefSeq" id="XP_003239669.1">
    <property type="nucleotide sequence ID" value="XM_003239621.1"/>
</dbReference>
<gene>
    <name evidence="1" type="primary">sen2</name>
    <name evidence="1" type="ORF">CPARA_1gp113</name>
</gene>
<dbReference type="GO" id="GO:0003676">
    <property type="term" value="F:nucleic acid binding"/>
    <property type="evidence" value="ECO:0007669"/>
    <property type="project" value="InterPro"/>
</dbReference>
<keyword evidence="1" id="KW-0540">Nuclease</keyword>
<evidence type="ECO:0000313" key="2">
    <source>
        <dbReference type="Proteomes" id="UP000243423"/>
    </source>
</evidence>
<proteinExistence type="predicted"/>
<reference evidence="1 2" key="1">
    <citation type="journal article" date="2011" name="Genome Biol. Evol.">
        <title>Complete nucleomorph genome sequence of the nonphotosynthetic alga Cryptomonas paramecium reveals a core nucleomorph gene set.</title>
        <authorList>
            <person name="Tanifuji G."/>
            <person name="Onodera N.T."/>
            <person name="Wheeler T.J."/>
            <person name="Dlutek M."/>
            <person name="Donaher N."/>
            <person name="Archibald J.M."/>
        </authorList>
    </citation>
    <scope>NUCLEOTIDE SEQUENCE [LARGE SCALE GENOMIC DNA]</scope>
    <source>
        <strain evidence="1 2">CCAP977/2A</strain>
    </source>
</reference>
<dbReference type="GO" id="GO:0005634">
    <property type="term" value="C:nucleus"/>
    <property type="evidence" value="ECO:0007669"/>
    <property type="project" value="UniProtKB-ARBA"/>
</dbReference>
<keyword evidence="1" id="KW-0542">Nucleomorph</keyword>
<accession>F2HHH5</accession>
<keyword evidence="1" id="KW-0378">Hydrolase</keyword>
<dbReference type="GO" id="GO:0004519">
    <property type="term" value="F:endonuclease activity"/>
    <property type="evidence" value="ECO:0007669"/>
    <property type="project" value="UniProtKB-KW"/>
</dbReference>
<dbReference type="AlphaFoldDB" id="F2HHH5"/>
<evidence type="ECO:0000313" key="1">
    <source>
        <dbReference type="EMBL" id="AEA38771.1"/>
    </source>
</evidence>